<keyword evidence="3" id="KW-0378">Hydrolase</keyword>
<evidence type="ECO:0000313" key="4">
    <source>
        <dbReference type="Proteomes" id="UP000251213"/>
    </source>
</evidence>
<reference evidence="3 4" key="1">
    <citation type="submission" date="2018-06" db="EMBL/GenBank/DDBJ databases">
        <title>Thermoflavimicrobium daqus sp. nov., a thermophilic microbe isolated from Moutai-flavour Daqu.</title>
        <authorList>
            <person name="Wang X."/>
            <person name="Zhou H."/>
        </authorList>
    </citation>
    <scope>NUCLEOTIDE SEQUENCE [LARGE SCALE GENOMIC DNA]</scope>
    <source>
        <strain evidence="3 4">FBKL4.011</strain>
    </source>
</reference>
<gene>
    <name evidence="3" type="ORF">DL897_02590</name>
</gene>
<dbReference type="Proteomes" id="UP000251213">
    <property type="component" value="Unassembled WGS sequence"/>
</dbReference>
<dbReference type="Pfam" id="PF12706">
    <property type="entry name" value="Lactamase_B_2"/>
    <property type="match status" value="1"/>
</dbReference>
<dbReference type="AlphaFoldDB" id="A0A364K9S1"/>
<feature type="domain" description="Metallo-beta-lactamase" evidence="2">
    <location>
        <begin position="57"/>
        <end position="245"/>
    </location>
</feature>
<reference evidence="3 4" key="2">
    <citation type="submission" date="2018-06" db="EMBL/GenBank/DDBJ databases">
        <authorList>
            <person name="Zhirakovskaya E."/>
        </authorList>
    </citation>
    <scope>NUCLEOTIDE SEQUENCE [LARGE SCALE GENOMIC DNA]</scope>
    <source>
        <strain evidence="3 4">FBKL4.011</strain>
    </source>
</reference>
<proteinExistence type="predicted"/>
<keyword evidence="1" id="KW-1133">Transmembrane helix</keyword>
<dbReference type="SMART" id="SM00849">
    <property type="entry name" value="Lactamase_B"/>
    <property type="match status" value="1"/>
</dbReference>
<evidence type="ECO:0000256" key="1">
    <source>
        <dbReference type="SAM" id="Phobius"/>
    </source>
</evidence>
<dbReference type="OrthoDB" id="9805728at2"/>
<dbReference type="PIRSF" id="PIRSF038896">
    <property type="entry name" value="NAPE-PLD"/>
    <property type="match status" value="1"/>
</dbReference>
<evidence type="ECO:0000259" key="2">
    <source>
        <dbReference type="SMART" id="SM00849"/>
    </source>
</evidence>
<dbReference type="SUPFAM" id="SSF56281">
    <property type="entry name" value="Metallo-hydrolase/oxidoreductase"/>
    <property type="match status" value="1"/>
</dbReference>
<dbReference type="Gene3D" id="3.60.15.10">
    <property type="entry name" value="Ribonuclease Z/Hydroxyacylglutathione hydrolase-like"/>
    <property type="match status" value="1"/>
</dbReference>
<dbReference type="GO" id="GO:0005737">
    <property type="term" value="C:cytoplasm"/>
    <property type="evidence" value="ECO:0007669"/>
    <property type="project" value="TreeGrafter"/>
</dbReference>
<dbReference type="GO" id="GO:0008270">
    <property type="term" value="F:zinc ion binding"/>
    <property type="evidence" value="ECO:0007669"/>
    <property type="project" value="InterPro"/>
</dbReference>
<evidence type="ECO:0000313" key="3">
    <source>
        <dbReference type="EMBL" id="RAL26950.1"/>
    </source>
</evidence>
<comment type="caution">
    <text evidence="3">The sequence shown here is derived from an EMBL/GenBank/DDBJ whole genome shotgun (WGS) entry which is preliminary data.</text>
</comment>
<keyword evidence="4" id="KW-1185">Reference proteome</keyword>
<dbReference type="InterPro" id="IPR001279">
    <property type="entry name" value="Metallo-B-lactamas"/>
</dbReference>
<sequence length="308" mass="35456">MSTIVIIIGVILIALLLGIAYYLYWVLKRPRPSFKELEVKMTPKEWKNDEVTVGWVGHSTVLMNIYGYTILTDPVFAKRVGIRIGSGDRWIIGPKRHIDPAVSLEEIGKIDLILLSHAHMDHFDIPTLRKLARPETKVIIPKGTARLLRKMPFGQILEMADENTFEVDEQVKIKGVPVRHWGHRYPWNRSFSYTGYLIERKGVRLFFPGDTAYTPKFSQLREEGDIDITFMPIGAYTPESFQWAHCTPEQAWKMFLDTGAKWLVPIHWDTFVLSYEPVLEPMERLIQVAGDQADQIALKKHGQAFVLK</sequence>
<dbReference type="InterPro" id="IPR024884">
    <property type="entry name" value="NAPE-PLD"/>
</dbReference>
<name>A0A364K9S1_9BACL</name>
<organism evidence="3 4">
    <name type="scientific">Thermoflavimicrobium daqui</name>
    <dbReference type="NCBI Taxonomy" id="2137476"/>
    <lineage>
        <taxon>Bacteria</taxon>
        <taxon>Bacillati</taxon>
        <taxon>Bacillota</taxon>
        <taxon>Bacilli</taxon>
        <taxon>Bacillales</taxon>
        <taxon>Thermoactinomycetaceae</taxon>
        <taxon>Thermoflavimicrobium</taxon>
    </lineage>
</organism>
<protein>
    <submittedName>
        <fullName evidence="3">MBL fold metallo-hydrolase</fullName>
    </submittedName>
</protein>
<dbReference type="InterPro" id="IPR036866">
    <property type="entry name" value="RibonucZ/Hydroxyglut_hydro"/>
</dbReference>
<dbReference type="RefSeq" id="WP_113657554.1">
    <property type="nucleotide sequence ID" value="NZ_KZ845663.1"/>
</dbReference>
<dbReference type="EMBL" id="QJKK01000001">
    <property type="protein sequence ID" value="RAL26950.1"/>
    <property type="molecule type" value="Genomic_DNA"/>
</dbReference>
<keyword evidence="1" id="KW-0812">Transmembrane</keyword>
<keyword evidence="1" id="KW-0472">Membrane</keyword>
<dbReference type="PANTHER" id="PTHR15032:SF36">
    <property type="entry name" value="METALLO-BETA-LACTAMASE DOMAIN-CONTAINING PROTEIN"/>
    <property type="match status" value="1"/>
</dbReference>
<feature type="transmembrane region" description="Helical" evidence="1">
    <location>
        <begin position="6"/>
        <end position="27"/>
    </location>
</feature>
<accession>A0A364K9S1</accession>
<dbReference type="GO" id="GO:0070290">
    <property type="term" value="F:N-acylphosphatidylethanolamine-specific phospholipase D activity"/>
    <property type="evidence" value="ECO:0007669"/>
    <property type="project" value="InterPro"/>
</dbReference>
<dbReference type="PANTHER" id="PTHR15032">
    <property type="entry name" value="N-ACYL-PHOSPHATIDYLETHANOLAMINE-HYDROLYZING PHOSPHOLIPASE D"/>
    <property type="match status" value="1"/>
</dbReference>